<dbReference type="Gene3D" id="3.30.70.2650">
    <property type="match status" value="1"/>
</dbReference>
<dbReference type="InterPro" id="IPR036390">
    <property type="entry name" value="WH_DNA-bd_sf"/>
</dbReference>
<reference evidence="2 3" key="1">
    <citation type="journal article" date="2016" name="Nat. Commun.">
        <title>Thousands of microbial genomes shed light on interconnected biogeochemical processes in an aquifer system.</title>
        <authorList>
            <person name="Anantharaman K."/>
            <person name="Brown C.T."/>
            <person name="Hug L.A."/>
            <person name="Sharon I."/>
            <person name="Castelle C.J."/>
            <person name="Probst A.J."/>
            <person name="Thomas B.C."/>
            <person name="Singh A."/>
            <person name="Wilkins M.J."/>
            <person name="Karaoz U."/>
            <person name="Brodie E.L."/>
            <person name="Williams K.H."/>
            <person name="Hubbard S.S."/>
            <person name="Banfield J.F."/>
        </authorList>
    </citation>
    <scope>NUCLEOTIDE SEQUENCE [LARGE SCALE GENOMIC DNA]</scope>
</reference>
<dbReference type="SUPFAM" id="SSF46785">
    <property type="entry name" value="Winged helix' DNA-binding domain"/>
    <property type="match status" value="1"/>
</dbReference>
<sequence length="238" mass="28510">MDKVDKIEKQLLKEIKKKRKNIKEKVNKPAINDENIQKLALSLIKKNVKEIRDQQFFSAKNILNLIGAGLVSLTEMYPHNLIRRGKPYLQDPEIFGSWKRFNIPYLKRTLKRLEKAKVVEIREEKGRQIIKITDKGKTKILKNAIDDIKIEQPTLWNGKWWLVSYDLPEYMSNLRDGIRKYLLNLGFYPMQKSVYVHAYPCKEQVEFLREYYGIREYMTILKIEWIENDKILKEFFNL</sequence>
<dbReference type="Pfam" id="PF20803">
    <property type="entry name" value="PaaX_M"/>
    <property type="match status" value="1"/>
</dbReference>
<evidence type="ECO:0000313" key="2">
    <source>
        <dbReference type="EMBL" id="OGK39496.1"/>
    </source>
</evidence>
<feature type="domain" description="Transcriptional repressor PaaX-like central Cas2-like" evidence="1">
    <location>
        <begin position="155"/>
        <end position="224"/>
    </location>
</feature>
<dbReference type="SUPFAM" id="SSF143430">
    <property type="entry name" value="TTP0101/SSO1404-like"/>
    <property type="match status" value="1"/>
</dbReference>
<gene>
    <name evidence="2" type="ORF">A3A74_00555</name>
</gene>
<accession>A0A1F7I7Z5</accession>
<proteinExistence type="predicted"/>
<protein>
    <recommendedName>
        <fullName evidence="1">Transcriptional repressor PaaX-like central Cas2-like domain-containing protein</fullName>
    </recommendedName>
</protein>
<dbReference type="InterPro" id="IPR048846">
    <property type="entry name" value="PaaX-like_central"/>
</dbReference>
<evidence type="ECO:0000259" key="1">
    <source>
        <dbReference type="Pfam" id="PF20803"/>
    </source>
</evidence>
<dbReference type="Proteomes" id="UP000179270">
    <property type="component" value="Unassembled WGS sequence"/>
</dbReference>
<dbReference type="STRING" id="1802055.A3A74_00555"/>
<dbReference type="EMBL" id="MGAF01000048">
    <property type="protein sequence ID" value="OGK39496.1"/>
    <property type="molecule type" value="Genomic_DNA"/>
</dbReference>
<evidence type="ECO:0000313" key="3">
    <source>
        <dbReference type="Proteomes" id="UP000179270"/>
    </source>
</evidence>
<comment type="caution">
    <text evidence="2">The sequence shown here is derived from an EMBL/GenBank/DDBJ whole genome shotgun (WGS) entry which is preliminary data.</text>
</comment>
<dbReference type="AlphaFoldDB" id="A0A1F7I7Z5"/>
<name>A0A1F7I7Z5_9BACT</name>
<organism evidence="2 3">
    <name type="scientific">Candidatus Roizmanbacteria bacterium RIFCSPLOWO2_01_FULL_35_13</name>
    <dbReference type="NCBI Taxonomy" id="1802055"/>
    <lineage>
        <taxon>Bacteria</taxon>
        <taxon>Candidatus Roizmaniibacteriota</taxon>
    </lineage>
</organism>